<dbReference type="PANTHER" id="PTHR31232:SF156">
    <property type="entry name" value="PLANT SELF-INCOMPATIBILITY PROTEIN S1 FAMILY-RELATED"/>
    <property type="match status" value="1"/>
</dbReference>
<keyword evidence="3 6" id="KW-0713">Self-incompatibility</keyword>
<dbReference type="InterPro" id="IPR010264">
    <property type="entry name" value="Self-incomp_S1"/>
</dbReference>
<dbReference type="PANTHER" id="PTHR31232">
    <property type="match status" value="1"/>
</dbReference>
<accession>A0ABR2QNB5</accession>
<dbReference type="Pfam" id="PF05938">
    <property type="entry name" value="Self-incomp_S1"/>
    <property type="match status" value="1"/>
</dbReference>
<keyword evidence="4 6" id="KW-0964">Secreted</keyword>
<evidence type="ECO:0000313" key="7">
    <source>
        <dbReference type="EMBL" id="KAK9002158.1"/>
    </source>
</evidence>
<protein>
    <recommendedName>
        <fullName evidence="6">S-protein homolog</fullName>
    </recommendedName>
</protein>
<evidence type="ECO:0000256" key="2">
    <source>
        <dbReference type="ARBA" id="ARBA00005581"/>
    </source>
</evidence>
<evidence type="ECO:0000313" key="8">
    <source>
        <dbReference type="Proteomes" id="UP001396334"/>
    </source>
</evidence>
<gene>
    <name evidence="7" type="ORF">V6N11_024846</name>
</gene>
<comment type="subcellular location">
    <subcellularLocation>
        <location evidence="1 6">Secreted</location>
    </subcellularLocation>
</comment>
<dbReference type="EMBL" id="JBBPBN010000035">
    <property type="protein sequence ID" value="KAK9002158.1"/>
    <property type="molecule type" value="Genomic_DNA"/>
</dbReference>
<keyword evidence="8" id="KW-1185">Reference proteome</keyword>
<evidence type="ECO:0000256" key="3">
    <source>
        <dbReference type="ARBA" id="ARBA00022471"/>
    </source>
</evidence>
<comment type="caution">
    <text evidence="7">The sequence shown here is derived from an EMBL/GenBank/DDBJ whole genome shotgun (WGS) entry which is preliminary data.</text>
</comment>
<name>A0ABR2QNB5_9ROSI</name>
<sequence length="154" mass="17416">MAANPSTSTSSAPPPTKVQPNAWYTKWTVHVVNGLSNNKILLVHCKSKDDDLGEHHLSVGSETNWDFRENIWLSTKFWCFVASESDHVSADFDVFWNDHDLFYRCKGGKLRGNCIWIAKDDGIYLKNIPDNIDEFMLHWNSGTGLLAKSNSTVV</sequence>
<comment type="similarity">
    <text evidence="2 6">Belongs to the plant self-incompatibility (S1) protein family.</text>
</comment>
<evidence type="ECO:0000256" key="6">
    <source>
        <dbReference type="RuleBase" id="RU367044"/>
    </source>
</evidence>
<evidence type="ECO:0000256" key="1">
    <source>
        <dbReference type="ARBA" id="ARBA00004613"/>
    </source>
</evidence>
<proteinExistence type="inferred from homology"/>
<dbReference type="Proteomes" id="UP001396334">
    <property type="component" value="Unassembled WGS sequence"/>
</dbReference>
<evidence type="ECO:0000256" key="4">
    <source>
        <dbReference type="ARBA" id="ARBA00022525"/>
    </source>
</evidence>
<reference evidence="7 8" key="1">
    <citation type="journal article" date="2024" name="G3 (Bethesda)">
        <title>Genome assembly of Hibiscus sabdariffa L. provides insights into metabolisms of medicinal natural products.</title>
        <authorList>
            <person name="Kim T."/>
        </authorList>
    </citation>
    <scope>NUCLEOTIDE SEQUENCE [LARGE SCALE GENOMIC DNA]</scope>
    <source>
        <strain evidence="7">TK-2024</strain>
        <tissue evidence="7">Old leaves</tissue>
    </source>
</reference>
<evidence type="ECO:0000256" key="5">
    <source>
        <dbReference type="ARBA" id="ARBA00022729"/>
    </source>
</evidence>
<keyword evidence="5" id="KW-0732">Signal</keyword>
<organism evidence="7 8">
    <name type="scientific">Hibiscus sabdariffa</name>
    <name type="common">roselle</name>
    <dbReference type="NCBI Taxonomy" id="183260"/>
    <lineage>
        <taxon>Eukaryota</taxon>
        <taxon>Viridiplantae</taxon>
        <taxon>Streptophyta</taxon>
        <taxon>Embryophyta</taxon>
        <taxon>Tracheophyta</taxon>
        <taxon>Spermatophyta</taxon>
        <taxon>Magnoliopsida</taxon>
        <taxon>eudicotyledons</taxon>
        <taxon>Gunneridae</taxon>
        <taxon>Pentapetalae</taxon>
        <taxon>rosids</taxon>
        <taxon>malvids</taxon>
        <taxon>Malvales</taxon>
        <taxon>Malvaceae</taxon>
        <taxon>Malvoideae</taxon>
        <taxon>Hibiscus</taxon>
    </lineage>
</organism>